<reference evidence="2" key="1">
    <citation type="submission" date="2020-05" db="EMBL/GenBank/DDBJ databases">
        <authorList>
            <person name="Brown S."/>
            <person name="Huntemann M."/>
            <person name="Clum A."/>
            <person name="Spunde A."/>
            <person name="Palaniappan K."/>
            <person name="Ritter S."/>
            <person name="Mikhailova N."/>
            <person name="Chen I.-M."/>
            <person name="Stamatis D."/>
            <person name="Reddy T."/>
            <person name="O'Malley R."/>
            <person name="Daum C."/>
            <person name="Shapiro N."/>
            <person name="Ivanova N."/>
            <person name="Kyrpides N."/>
            <person name="Woyke T."/>
        </authorList>
    </citation>
    <scope>NUCLEOTIDE SEQUENCE</scope>
    <source>
        <strain evidence="2">DJ080</strain>
    </source>
</reference>
<reference evidence="2" key="2">
    <citation type="journal article" date="2022" name="Nat. Biotechnol.">
        <title>Carbon-negative production of acetone and isopropanol by gas fermentation at industrial pilot scale.</title>
        <authorList>
            <person name="Liew F.E."/>
            <person name="Nogle R."/>
            <person name="Abdalla T."/>
            <person name="Rasor B.J."/>
            <person name="Canter C."/>
            <person name="Jensen R.O."/>
            <person name="Wang L."/>
            <person name="Strutz J."/>
            <person name="Chirania P."/>
            <person name="De Tissera S."/>
            <person name="Mueller A.P."/>
            <person name="Ruan Z."/>
            <person name="Gao A."/>
            <person name="Tran L."/>
            <person name="Engle N.L."/>
            <person name="Bromley J.C."/>
            <person name="Daniell J."/>
            <person name="Conrado R."/>
            <person name="Tschaplinski T.J."/>
            <person name="Giannone R.J."/>
            <person name="Hettich R.L."/>
            <person name="Karim A.S."/>
            <person name="Simpson S.D."/>
            <person name="Brown S.D."/>
            <person name="Leang C."/>
            <person name="Jewett M.C."/>
            <person name="Kopke M."/>
        </authorList>
    </citation>
    <scope>NUCLEOTIDE SEQUENCE</scope>
    <source>
        <strain evidence="2">DJ080</strain>
    </source>
</reference>
<evidence type="ECO:0000313" key="2">
    <source>
        <dbReference type="EMBL" id="NRT90080.1"/>
    </source>
</evidence>
<feature type="transmembrane region" description="Helical" evidence="1">
    <location>
        <begin position="12"/>
        <end position="28"/>
    </location>
</feature>
<keyword evidence="1" id="KW-1133">Transmembrane helix</keyword>
<keyword evidence="1" id="KW-0812">Transmembrane</keyword>
<evidence type="ECO:0000256" key="1">
    <source>
        <dbReference type="SAM" id="Phobius"/>
    </source>
</evidence>
<dbReference type="RefSeq" id="WP_173711423.1">
    <property type="nucleotide sequence ID" value="NZ_JABSWW010000001.1"/>
</dbReference>
<sequence length="65" mass="6991">MKWIIENADWIFSGIGVTIILIIGGLFFKKKLDSKNVQTINSGNNSTNIQGGKNVNVNIGGKDGV</sequence>
<keyword evidence="1" id="KW-0472">Membrane</keyword>
<evidence type="ECO:0000313" key="3">
    <source>
        <dbReference type="Proteomes" id="UP001193748"/>
    </source>
</evidence>
<accession>A0AAX0B3W1</accession>
<protein>
    <submittedName>
        <fullName evidence="2">Uncharacterized protein</fullName>
    </submittedName>
</protein>
<dbReference type="Proteomes" id="UP001193748">
    <property type="component" value="Unassembled WGS sequence"/>
</dbReference>
<dbReference type="EMBL" id="JABSWW010000001">
    <property type="protein sequence ID" value="NRT90080.1"/>
    <property type="molecule type" value="Genomic_DNA"/>
</dbReference>
<dbReference type="AlphaFoldDB" id="A0AAX0B3W1"/>
<comment type="caution">
    <text evidence="2">The sequence shown here is derived from an EMBL/GenBank/DDBJ whole genome shotgun (WGS) entry which is preliminary data.</text>
</comment>
<proteinExistence type="predicted"/>
<organism evidence="2 3">
    <name type="scientific">Clostridium beijerinckii</name>
    <name type="common">Clostridium MP</name>
    <dbReference type="NCBI Taxonomy" id="1520"/>
    <lineage>
        <taxon>Bacteria</taxon>
        <taxon>Bacillati</taxon>
        <taxon>Bacillota</taxon>
        <taxon>Clostridia</taxon>
        <taxon>Eubacteriales</taxon>
        <taxon>Clostridiaceae</taxon>
        <taxon>Clostridium</taxon>
    </lineage>
</organism>
<name>A0AAX0B3W1_CLOBE</name>
<gene>
    <name evidence="2" type="ORF">B0H41_003759</name>
</gene>